<dbReference type="EMBL" id="JADMCD010000003">
    <property type="protein sequence ID" value="MBF8640700.1"/>
    <property type="molecule type" value="Genomic_DNA"/>
</dbReference>
<dbReference type="Gene3D" id="3.30.450.80">
    <property type="entry name" value="Transcription factor LuxR-like, autoinducer-binding domain"/>
    <property type="match status" value="1"/>
</dbReference>
<reference evidence="5 8" key="2">
    <citation type="submission" date="2020-10" db="EMBL/GenBank/DDBJ databases">
        <title>Genome sequences of Pseudomonas isolates.</title>
        <authorList>
            <person name="Wessels L."/>
            <person name="Reich F."/>
            <person name="Hammerl J."/>
        </authorList>
    </citation>
    <scope>NUCLEOTIDE SEQUENCE [LARGE SCALE GENOMIC DNA]</scope>
    <source>
        <strain evidence="5 8">20-MO00624-0</strain>
    </source>
</reference>
<name>A0A2X2CD44_PSELU</name>
<dbReference type="InterPro" id="IPR005143">
    <property type="entry name" value="TF_LuxR_autoind-bd_dom"/>
</dbReference>
<dbReference type="GO" id="GO:0003677">
    <property type="term" value="F:DNA binding"/>
    <property type="evidence" value="ECO:0007669"/>
    <property type="project" value="UniProtKB-KW"/>
</dbReference>
<protein>
    <submittedName>
        <fullName evidence="5">LuxR family transcriptional regulator</fullName>
    </submittedName>
    <submittedName>
        <fullName evidence="6">Quorum-sensing control repressor</fullName>
    </submittedName>
</protein>
<keyword evidence="3" id="KW-0804">Transcription</keyword>
<dbReference type="SUPFAM" id="SSF46894">
    <property type="entry name" value="C-terminal effector domain of the bipartite response regulators"/>
    <property type="match status" value="1"/>
</dbReference>
<dbReference type="PROSITE" id="PS50043">
    <property type="entry name" value="HTH_LUXR_2"/>
    <property type="match status" value="1"/>
</dbReference>
<gene>
    <name evidence="6" type="primary">qscR</name>
    <name evidence="5" type="ORF">IRZ65_08395</name>
    <name evidence="6" type="ORF">NCTC11842_01984</name>
</gene>
<dbReference type="PRINTS" id="PR00038">
    <property type="entry name" value="HTHLUXR"/>
</dbReference>
<evidence type="ECO:0000313" key="7">
    <source>
        <dbReference type="Proteomes" id="UP000250443"/>
    </source>
</evidence>
<sequence length="237" mass="26910">MKDWREDYLSLCSGAKSEHQLFSELGKIISGLGFQFCSYGLQAPLPVSSPKIELLTTFPDAWKSKYVANNYYCIDPTVRHGIREQSPLIWSAEQPAVEHDFWEEAMQHDIRHGWCLSSRGQFGTMGLLSLVRSSEKLTVTELDEKEAKLIWLTTLVHSSMVRFLAPKTMPECTSELTCREREVLKWTAVGKTYIEVGLILNIDERTVKFHLVNAMRKLHASNKAEAAVKASLLGMLF</sequence>
<evidence type="ECO:0000313" key="5">
    <source>
        <dbReference type="EMBL" id="MBF8640700.1"/>
    </source>
</evidence>
<dbReference type="Pfam" id="PF03472">
    <property type="entry name" value="Autoind_bind"/>
    <property type="match status" value="1"/>
</dbReference>
<feature type="domain" description="HTH luxR-type" evidence="4">
    <location>
        <begin position="169"/>
        <end position="234"/>
    </location>
</feature>
<dbReference type="CDD" id="cd06170">
    <property type="entry name" value="LuxR_C_like"/>
    <property type="match status" value="1"/>
</dbReference>
<dbReference type="SUPFAM" id="SSF75516">
    <property type="entry name" value="Pheromone-binding domain of LuxR-like quorum-sensing transcription factors"/>
    <property type="match status" value="1"/>
</dbReference>
<dbReference type="Gene3D" id="1.10.10.10">
    <property type="entry name" value="Winged helix-like DNA-binding domain superfamily/Winged helix DNA-binding domain"/>
    <property type="match status" value="1"/>
</dbReference>
<dbReference type="RefSeq" id="WP_010798145.1">
    <property type="nucleotide sequence ID" value="NZ_CP044086.1"/>
</dbReference>
<dbReference type="InterPro" id="IPR036388">
    <property type="entry name" value="WH-like_DNA-bd_sf"/>
</dbReference>
<evidence type="ECO:0000313" key="6">
    <source>
        <dbReference type="EMBL" id="SPZ06057.1"/>
    </source>
</evidence>
<keyword evidence="2" id="KW-0238">DNA-binding</keyword>
<organism evidence="6 7">
    <name type="scientific">Pseudomonas luteola</name>
    <dbReference type="NCBI Taxonomy" id="47886"/>
    <lineage>
        <taxon>Bacteria</taxon>
        <taxon>Pseudomonadati</taxon>
        <taxon>Pseudomonadota</taxon>
        <taxon>Gammaproteobacteria</taxon>
        <taxon>Pseudomonadales</taxon>
        <taxon>Pseudomonadaceae</taxon>
        <taxon>Pseudomonas</taxon>
    </lineage>
</organism>
<keyword evidence="1" id="KW-0805">Transcription regulation</keyword>
<proteinExistence type="predicted"/>
<dbReference type="InterPro" id="IPR036693">
    <property type="entry name" value="TF_LuxR_autoind-bd_dom_sf"/>
</dbReference>
<dbReference type="InterPro" id="IPR016032">
    <property type="entry name" value="Sig_transdc_resp-reg_C-effctor"/>
</dbReference>
<dbReference type="PROSITE" id="PS00622">
    <property type="entry name" value="HTH_LUXR_1"/>
    <property type="match status" value="1"/>
</dbReference>
<dbReference type="Proteomes" id="UP000626180">
    <property type="component" value="Unassembled WGS sequence"/>
</dbReference>
<dbReference type="PANTHER" id="PTHR44688">
    <property type="entry name" value="DNA-BINDING TRANSCRIPTIONAL ACTIVATOR DEVR_DOSR"/>
    <property type="match status" value="1"/>
</dbReference>
<evidence type="ECO:0000256" key="3">
    <source>
        <dbReference type="ARBA" id="ARBA00023163"/>
    </source>
</evidence>
<evidence type="ECO:0000256" key="1">
    <source>
        <dbReference type="ARBA" id="ARBA00023015"/>
    </source>
</evidence>
<dbReference type="EMBL" id="UAUF01000011">
    <property type="protein sequence ID" value="SPZ06057.1"/>
    <property type="molecule type" value="Genomic_DNA"/>
</dbReference>
<dbReference type="SMART" id="SM00421">
    <property type="entry name" value="HTH_LUXR"/>
    <property type="match status" value="1"/>
</dbReference>
<reference evidence="6 7" key="1">
    <citation type="submission" date="2018-06" db="EMBL/GenBank/DDBJ databases">
        <authorList>
            <consortium name="Pathogen Informatics"/>
            <person name="Doyle S."/>
        </authorList>
    </citation>
    <scope>NUCLEOTIDE SEQUENCE [LARGE SCALE GENOMIC DNA]</scope>
    <source>
        <strain evidence="6 7">NCTC11842</strain>
    </source>
</reference>
<dbReference type="Pfam" id="PF00196">
    <property type="entry name" value="GerE"/>
    <property type="match status" value="1"/>
</dbReference>
<evidence type="ECO:0000256" key="2">
    <source>
        <dbReference type="ARBA" id="ARBA00023125"/>
    </source>
</evidence>
<dbReference type="GO" id="GO:0006355">
    <property type="term" value="P:regulation of DNA-templated transcription"/>
    <property type="evidence" value="ECO:0007669"/>
    <property type="project" value="InterPro"/>
</dbReference>
<dbReference type="Proteomes" id="UP000250443">
    <property type="component" value="Unassembled WGS sequence"/>
</dbReference>
<dbReference type="AlphaFoldDB" id="A0A2X2CD44"/>
<evidence type="ECO:0000313" key="8">
    <source>
        <dbReference type="Proteomes" id="UP000626180"/>
    </source>
</evidence>
<dbReference type="PANTHER" id="PTHR44688:SF16">
    <property type="entry name" value="DNA-BINDING TRANSCRIPTIONAL ACTIVATOR DEVR_DOSR"/>
    <property type="match status" value="1"/>
</dbReference>
<keyword evidence="8" id="KW-1185">Reference proteome</keyword>
<evidence type="ECO:0000259" key="4">
    <source>
        <dbReference type="PROSITE" id="PS50043"/>
    </source>
</evidence>
<dbReference type="InterPro" id="IPR000792">
    <property type="entry name" value="Tscrpt_reg_LuxR_C"/>
</dbReference>
<accession>A0A2X2CD44</accession>